<protein>
    <submittedName>
        <fullName evidence="1">Uncharacterized protein</fullName>
    </submittedName>
</protein>
<dbReference type="Proteomes" id="UP000095751">
    <property type="component" value="Unassembled WGS sequence"/>
</dbReference>
<dbReference type="AlphaFoldDB" id="A0A1E7FT54"/>
<sequence length="147" mass="16266">MAILFRLSASDSSPEKGCIINTLSPPVWLLTPLLNPSMLRKVPDQPGSGWRHGNSLRFEFLRSPSGLNLLTLGHQNLRAHFWWCGSGSSISADLGSTLSTTGLRFNFVPQVILRGMYGEACLGSQNGQLELIFSNSVIFFYIQEDYT</sequence>
<dbReference type="InParanoid" id="A0A1E7FT54"/>
<dbReference type="KEGG" id="fcy:FRACYDRAFT_234902"/>
<keyword evidence="2" id="KW-1185">Reference proteome</keyword>
<evidence type="ECO:0000313" key="2">
    <source>
        <dbReference type="Proteomes" id="UP000095751"/>
    </source>
</evidence>
<dbReference type="EMBL" id="KV784354">
    <property type="protein sequence ID" value="OEU21275.1"/>
    <property type="molecule type" value="Genomic_DNA"/>
</dbReference>
<accession>A0A1E7FT54</accession>
<gene>
    <name evidence="1" type="ORF">FRACYDRAFT_234902</name>
</gene>
<organism evidence="1 2">
    <name type="scientific">Fragilariopsis cylindrus CCMP1102</name>
    <dbReference type="NCBI Taxonomy" id="635003"/>
    <lineage>
        <taxon>Eukaryota</taxon>
        <taxon>Sar</taxon>
        <taxon>Stramenopiles</taxon>
        <taxon>Ochrophyta</taxon>
        <taxon>Bacillariophyta</taxon>
        <taxon>Bacillariophyceae</taxon>
        <taxon>Bacillariophycidae</taxon>
        <taxon>Bacillariales</taxon>
        <taxon>Bacillariaceae</taxon>
        <taxon>Fragilariopsis</taxon>
    </lineage>
</organism>
<evidence type="ECO:0000313" key="1">
    <source>
        <dbReference type="EMBL" id="OEU21275.1"/>
    </source>
</evidence>
<reference evidence="1 2" key="1">
    <citation type="submission" date="2016-09" db="EMBL/GenBank/DDBJ databases">
        <title>Extensive genetic diversity and differential bi-allelic expression allows diatom success in the polar Southern Ocean.</title>
        <authorList>
            <consortium name="DOE Joint Genome Institute"/>
            <person name="Mock T."/>
            <person name="Otillar R.P."/>
            <person name="Strauss J."/>
            <person name="Dupont C."/>
            <person name="Frickenhaus S."/>
            <person name="Maumus F."/>
            <person name="Mcmullan M."/>
            <person name="Sanges R."/>
            <person name="Schmutz J."/>
            <person name="Toseland A."/>
            <person name="Valas R."/>
            <person name="Veluchamy A."/>
            <person name="Ward B.J."/>
            <person name="Allen A."/>
            <person name="Barry K."/>
            <person name="Falciatore A."/>
            <person name="Ferrante M."/>
            <person name="Fortunato A.E."/>
            <person name="Gloeckner G."/>
            <person name="Gruber A."/>
            <person name="Hipkin R."/>
            <person name="Janech M."/>
            <person name="Kroth P."/>
            <person name="Leese F."/>
            <person name="Lindquist E."/>
            <person name="Lyon B.R."/>
            <person name="Martin J."/>
            <person name="Mayer C."/>
            <person name="Parker M."/>
            <person name="Quesneville H."/>
            <person name="Raymond J."/>
            <person name="Uhlig C."/>
            <person name="Valentin K.U."/>
            <person name="Worden A.Z."/>
            <person name="Armbrust E.V."/>
            <person name="Bowler C."/>
            <person name="Green B."/>
            <person name="Moulton V."/>
            <person name="Van Oosterhout C."/>
            <person name="Grigoriev I."/>
        </authorList>
    </citation>
    <scope>NUCLEOTIDE SEQUENCE [LARGE SCALE GENOMIC DNA]</scope>
    <source>
        <strain evidence="1 2">CCMP1102</strain>
    </source>
</reference>
<name>A0A1E7FT54_9STRA</name>
<proteinExistence type="predicted"/>